<dbReference type="Proteomes" id="UP000275267">
    <property type="component" value="Unassembled WGS sequence"/>
</dbReference>
<dbReference type="Pfam" id="PF04078">
    <property type="entry name" value="Rcd1"/>
    <property type="match status" value="1"/>
</dbReference>
<accession>A0A3L6TBL9</accession>
<dbReference type="STRING" id="4540.A0A3L6TBL9"/>
<dbReference type="SUPFAM" id="SSF48371">
    <property type="entry name" value="ARM repeat"/>
    <property type="match status" value="1"/>
</dbReference>
<dbReference type="AlphaFoldDB" id="A0A3L6TBL9"/>
<proteinExistence type="inferred from homology"/>
<sequence>MSIIEFHSPKDLELVESLVLDLCDPQEKANALSELRKKRGMFEDLAPMLWYSLGTMAALLQEVVLVYPTLSSPTLSANASSRVCNALGLLQTAAAHPVTRTPFLAARIPQCLYPFLDTTSKVKSYEYLRLASLNVIDALVKADDTEAFNFLVTSQVIPLCLRIMETDTELPKLVCHAIFCICPAMAHHVVNPIR</sequence>
<evidence type="ECO:0000313" key="3">
    <source>
        <dbReference type="Proteomes" id="UP000275267"/>
    </source>
</evidence>
<dbReference type="EMBL" id="PQIB02000002">
    <property type="protein sequence ID" value="RLN34236.1"/>
    <property type="molecule type" value="Genomic_DNA"/>
</dbReference>
<dbReference type="GO" id="GO:0030014">
    <property type="term" value="C:CCR4-NOT complex"/>
    <property type="evidence" value="ECO:0007669"/>
    <property type="project" value="InterPro"/>
</dbReference>
<dbReference type="Gene3D" id="1.25.10.10">
    <property type="entry name" value="Leucine-rich Repeat Variant"/>
    <property type="match status" value="1"/>
</dbReference>
<keyword evidence="3" id="KW-1185">Reference proteome</keyword>
<protein>
    <submittedName>
        <fullName evidence="2">Cell differentiation protein rcd1-like isoform X1</fullName>
    </submittedName>
</protein>
<dbReference type="InterPro" id="IPR011989">
    <property type="entry name" value="ARM-like"/>
</dbReference>
<comment type="similarity">
    <text evidence="1">Belongs to the CNOT9 family.</text>
</comment>
<name>A0A3L6TBL9_PANMI</name>
<dbReference type="PANTHER" id="PTHR12262">
    <property type="entry name" value="CCR4-NOT TRANSCRIPTION COMPLEX SUBUNIT 9"/>
    <property type="match status" value="1"/>
</dbReference>
<dbReference type="GO" id="GO:0006402">
    <property type="term" value="P:mRNA catabolic process"/>
    <property type="evidence" value="ECO:0007669"/>
    <property type="project" value="InterPro"/>
</dbReference>
<dbReference type="InterPro" id="IPR016024">
    <property type="entry name" value="ARM-type_fold"/>
</dbReference>
<comment type="caution">
    <text evidence="2">The sequence shown here is derived from an EMBL/GenBank/DDBJ whole genome shotgun (WGS) entry which is preliminary data.</text>
</comment>
<organism evidence="2 3">
    <name type="scientific">Panicum miliaceum</name>
    <name type="common">Proso millet</name>
    <name type="synonym">Broomcorn millet</name>
    <dbReference type="NCBI Taxonomy" id="4540"/>
    <lineage>
        <taxon>Eukaryota</taxon>
        <taxon>Viridiplantae</taxon>
        <taxon>Streptophyta</taxon>
        <taxon>Embryophyta</taxon>
        <taxon>Tracheophyta</taxon>
        <taxon>Spermatophyta</taxon>
        <taxon>Magnoliopsida</taxon>
        <taxon>Liliopsida</taxon>
        <taxon>Poales</taxon>
        <taxon>Poaceae</taxon>
        <taxon>PACMAD clade</taxon>
        <taxon>Panicoideae</taxon>
        <taxon>Panicodae</taxon>
        <taxon>Paniceae</taxon>
        <taxon>Panicinae</taxon>
        <taxon>Panicum</taxon>
        <taxon>Panicum sect. Panicum</taxon>
    </lineage>
</organism>
<dbReference type="InterPro" id="IPR007216">
    <property type="entry name" value="CNOT9"/>
</dbReference>
<dbReference type="OrthoDB" id="1183224at2759"/>
<gene>
    <name evidence="2" type="ORF">C2845_PM03G19810</name>
</gene>
<evidence type="ECO:0000256" key="1">
    <source>
        <dbReference type="ARBA" id="ARBA00006385"/>
    </source>
</evidence>
<evidence type="ECO:0000313" key="2">
    <source>
        <dbReference type="EMBL" id="RLN34236.1"/>
    </source>
</evidence>
<reference evidence="3" key="1">
    <citation type="journal article" date="2019" name="Nat. Commun.">
        <title>The genome of broomcorn millet.</title>
        <authorList>
            <person name="Zou C."/>
            <person name="Miki D."/>
            <person name="Li D."/>
            <person name="Tang Q."/>
            <person name="Xiao L."/>
            <person name="Rajput S."/>
            <person name="Deng P."/>
            <person name="Jia W."/>
            <person name="Huang R."/>
            <person name="Zhang M."/>
            <person name="Sun Y."/>
            <person name="Hu J."/>
            <person name="Fu X."/>
            <person name="Schnable P.S."/>
            <person name="Li F."/>
            <person name="Zhang H."/>
            <person name="Feng B."/>
            <person name="Zhu X."/>
            <person name="Liu R."/>
            <person name="Schnable J.C."/>
            <person name="Zhu J.-K."/>
            <person name="Zhang H."/>
        </authorList>
    </citation>
    <scope>NUCLEOTIDE SEQUENCE [LARGE SCALE GENOMIC DNA]</scope>
</reference>